<protein>
    <submittedName>
        <fullName evidence="1">Uncharacterized protein</fullName>
    </submittedName>
</protein>
<proteinExistence type="predicted"/>
<keyword evidence="2" id="KW-1185">Reference proteome</keyword>
<comment type="caution">
    <text evidence="1">The sequence shown here is derived from an EMBL/GenBank/DDBJ whole genome shotgun (WGS) entry which is preliminary data.</text>
</comment>
<organism evidence="1 2">
    <name type="scientific">Ilyodon furcidens</name>
    <name type="common">goldbreast splitfin</name>
    <dbReference type="NCBI Taxonomy" id="33524"/>
    <lineage>
        <taxon>Eukaryota</taxon>
        <taxon>Metazoa</taxon>
        <taxon>Chordata</taxon>
        <taxon>Craniata</taxon>
        <taxon>Vertebrata</taxon>
        <taxon>Euteleostomi</taxon>
        <taxon>Actinopterygii</taxon>
        <taxon>Neopterygii</taxon>
        <taxon>Teleostei</taxon>
        <taxon>Neoteleostei</taxon>
        <taxon>Acanthomorphata</taxon>
        <taxon>Ovalentaria</taxon>
        <taxon>Atherinomorphae</taxon>
        <taxon>Cyprinodontiformes</taxon>
        <taxon>Goodeidae</taxon>
        <taxon>Ilyodon</taxon>
    </lineage>
</organism>
<reference evidence="1 2" key="1">
    <citation type="submission" date="2021-06" db="EMBL/GenBank/DDBJ databases">
        <authorList>
            <person name="Palmer J.M."/>
        </authorList>
    </citation>
    <scope>NUCLEOTIDE SEQUENCE [LARGE SCALE GENOMIC DNA]</scope>
    <source>
        <strain evidence="2">if_2019</strain>
        <tissue evidence="1">Muscle</tissue>
    </source>
</reference>
<accession>A0ABV0TTL2</accession>
<evidence type="ECO:0000313" key="1">
    <source>
        <dbReference type="EMBL" id="MEQ2236245.1"/>
    </source>
</evidence>
<dbReference type="Proteomes" id="UP001482620">
    <property type="component" value="Unassembled WGS sequence"/>
</dbReference>
<gene>
    <name evidence="1" type="ORF">ILYODFUR_010596</name>
</gene>
<sequence length="121" mass="13379">MTSGATFKWYLSPISLTLFSSFSQNNLLTLVAADPPLMDVLHQLSQSTGHHKCFLCRSLSELSRTKFGQEPEHVCPAHALNAFLSHYTNQGHLSPDLCHTDLPCKHLHSQCKSLCKATADS</sequence>
<evidence type="ECO:0000313" key="2">
    <source>
        <dbReference type="Proteomes" id="UP001482620"/>
    </source>
</evidence>
<name>A0ABV0TTL2_9TELE</name>
<dbReference type="EMBL" id="JAHRIQ010047115">
    <property type="protein sequence ID" value="MEQ2236245.1"/>
    <property type="molecule type" value="Genomic_DNA"/>
</dbReference>